<sequence>MKSPIQLKLIISDLEVFLSLRDLHLQTGGYKVYNLLDYAGFYSLKRINLHLPMNKIGEKYVSKYFCSLVPPSDLGFISLAKFGILWHFGDINKRVKKGFKCKVYLVLDWKESLEMMFGGGGRSSLGGGGSTKRFTFFRRCHVALDFSNPYTYV</sequence>
<accession>A0A3P6B200</accession>
<proteinExistence type="predicted"/>
<protein>
    <submittedName>
        <fullName evidence="2 3">Uncharacterized protein</fullName>
    </submittedName>
</protein>
<dbReference type="EnsemblPlants" id="Bra035327.1">
    <property type="protein sequence ID" value="Bra035327.1-P"/>
    <property type="gene ID" value="Bra035327"/>
</dbReference>
<dbReference type="Proteomes" id="UP000694005">
    <property type="component" value="Chromosome A02"/>
</dbReference>
<organism evidence="2">
    <name type="scientific">Brassica campestris</name>
    <name type="common">Field mustard</name>
    <dbReference type="NCBI Taxonomy" id="3711"/>
    <lineage>
        <taxon>Eukaryota</taxon>
        <taxon>Viridiplantae</taxon>
        <taxon>Streptophyta</taxon>
        <taxon>Embryophyta</taxon>
        <taxon>Tracheophyta</taxon>
        <taxon>Spermatophyta</taxon>
        <taxon>Magnoliopsida</taxon>
        <taxon>eudicotyledons</taxon>
        <taxon>Gunneridae</taxon>
        <taxon>Pentapetalae</taxon>
        <taxon>rosids</taxon>
        <taxon>malvids</taxon>
        <taxon>Brassicales</taxon>
        <taxon>Brassicaceae</taxon>
        <taxon>Brassiceae</taxon>
        <taxon>Brassica</taxon>
    </lineage>
</organism>
<gene>
    <name evidence="2" type="ORF">BRAA02T07776Z</name>
    <name evidence="1" type="ORF">BRAPAZ1V2_A02P34450.2</name>
</gene>
<name>A0A3P6B200_BRACM</name>
<reference evidence="3" key="4">
    <citation type="submission" date="2023-03" db="UniProtKB">
        <authorList>
            <consortium name="EnsemblPlants"/>
        </authorList>
    </citation>
    <scope>IDENTIFICATION</scope>
    <source>
        <strain evidence="3">cv. Chiifu-401-42</strain>
    </source>
</reference>
<dbReference type="HOGENOM" id="CLU_1715842_0_0_1"/>
<dbReference type="EMBL" id="LR031573">
    <property type="protein sequence ID" value="VDC90348.1"/>
    <property type="molecule type" value="Genomic_DNA"/>
</dbReference>
<evidence type="ECO:0000313" key="3">
    <source>
        <dbReference type="EnsemblPlants" id="Bra035327.1-P"/>
    </source>
</evidence>
<dbReference type="AlphaFoldDB" id="A0A3P6B200"/>
<evidence type="ECO:0000313" key="4">
    <source>
        <dbReference type="Proteomes" id="UP000011750"/>
    </source>
</evidence>
<dbReference type="EMBL" id="LS974618">
    <property type="protein sequence ID" value="CAG7894493.1"/>
    <property type="molecule type" value="Genomic_DNA"/>
</dbReference>
<dbReference type="Gramene" id="Bra035327.1">
    <property type="protein sequence ID" value="Bra035327.1-P"/>
    <property type="gene ID" value="Bra035327"/>
</dbReference>
<reference evidence="4" key="2">
    <citation type="journal article" date="2018" name="Hortic Res">
        <title>Improved Brassica rapa reference genome by single-molecule sequencing and chromosome conformation capture technologies.</title>
        <authorList>
            <person name="Zhang L."/>
            <person name="Cai X."/>
            <person name="Wu J."/>
            <person name="Liu M."/>
            <person name="Grob S."/>
            <person name="Cheng F."/>
            <person name="Liang J."/>
            <person name="Cai C."/>
            <person name="Liu Z."/>
            <person name="Liu B."/>
            <person name="Wang F."/>
            <person name="Li S."/>
            <person name="Liu F."/>
            <person name="Li X."/>
            <person name="Cheng L."/>
            <person name="Yang W."/>
            <person name="Li M.H."/>
            <person name="Grossniklaus U."/>
            <person name="Zheng H."/>
            <person name="Wang X."/>
        </authorList>
    </citation>
    <scope>NUCLEOTIDE SEQUENCE [LARGE SCALE GENOMIC DNA]</scope>
    <source>
        <strain evidence="4">cv. Chiifu-401-42</strain>
    </source>
</reference>
<evidence type="ECO:0000313" key="2">
    <source>
        <dbReference type="EMBL" id="VDC90348.1"/>
    </source>
</evidence>
<accession>M4F2M8</accession>
<dbReference type="Gramene" id="A02p34450.2_BraZ1">
    <property type="protein sequence ID" value="A02p34450.2_BraZ1.CDS"/>
    <property type="gene ID" value="A02g34450.2_BraZ1"/>
</dbReference>
<evidence type="ECO:0000313" key="1">
    <source>
        <dbReference type="EMBL" id="CAG7894493.1"/>
    </source>
</evidence>
<reference evidence="4" key="1">
    <citation type="journal article" date="2011" name="Nat. Genet.">
        <title>The genome of the mesopolyploid crop species Brassica rapa.</title>
        <authorList>
            <consortium name="Brassica rapa Genome Sequencing Project Consortium"/>
            <person name="Wang X."/>
            <person name="Wang H."/>
            <person name="Wang J."/>
            <person name="Sun R."/>
            <person name="Wu J."/>
            <person name="Liu S."/>
            <person name="Bai Y."/>
            <person name="Mun J.H."/>
            <person name="Bancroft I."/>
            <person name="Cheng F."/>
            <person name="Huang S."/>
            <person name="Li X."/>
            <person name="Hua W."/>
            <person name="Wang J."/>
            <person name="Wang X."/>
            <person name="Freeling M."/>
            <person name="Pires J.C."/>
            <person name="Paterson A.H."/>
            <person name="Chalhoub B."/>
            <person name="Wang B."/>
            <person name="Hayward A."/>
            <person name="Sharpe A.G."/>
            <person name="Park B.S."/>
            <person name="Weisshaar B."/>
            <person name="Liu B."/>
            <person name="Li B."/>
            <person name="Liu B."/>
            <person name="Tong C."/>
            <person name="Song C."/>
            <person name="Duran C."/>
            <person name="Peng C."/>
            <person name="Geng C."/>
            <person name="Koh C."/>
            <person name="Lin C."/>
            <person name="Edwards D."/>
            <person name="Mu D."/>
            <person name="Shen D."/>
            <person name="Soumpourou E."/>
            <person name="Li F."/>
            <person name="Fraser F."/>
            <person name="Conant G."/>
            <person name="Lassalle G."/>
            <person name="King G.J."/>
            <person name="Bonnema G."/>
            <person name="Tang H."/>
            <person name="Wang H."/>
            <person name="Belcram H."/>
            <person name="Zhou H."/>
            <person name="Hirakawa H."/>
            <person name="Abe H."/>
            <person name="Guo H."/>
            <person name="Wang H."/>
            <person name="Jin H."/>
            <person name="Parkin I.A."/>
            <person name="Batley J."/>
            <person name="Kim J.S."/>
            <person name="Just J."/>
            <person name="Li J."/>
            <person name="Xu J."/>
            <person name="Deng J."/>
            <person name="Kim J.A."/>
            <person name="Li J."/>
            <person name="Yu J."/>
            <person name="Meng J."/>
            <person name="Wang J."/>
            <person name="Min J."/>
            <person name="Poulain J."/>
            <person name="Wang J."/>
            <person name="Hatakeyama K."/>
            <person name="Wu K."/>
            <person name="Wang L."/>
            <person name="Fang L."/>
            <person name="Trick M."/>
            <person name="Links M.G."/>
            <person name="Zhao M."/>
            <person name="Jin M."/>
            <person name="Ramchiary N."/>
            <person name="Drou N."/>
            <person name="Berkman P.J."/>
            <person name="Cai Q."/>
            <person name="Huang Q."/>
            <person name="Li R."/>
            <person name="Tabata S."/>
            <person name="Cheng S."/>
            <person name="Zhang S."/>
            <person name="Zhang S."/>
            <person name="Huang S."/>
            <person name="Sato S."/>
            <person name="Sun S."/>
            <person name="Kwon S.J."/>
            <person name="Choi S.R."/>
            <person name="Lee T.H."/>
            <person name="Fan W."/>
            <person name="Zhao X."/>
            <person name="Tan X."/>
            <person name="Xu X."/>
            <person name="Wang Y."/>
            <person name="Qiu Y."/>
            <person name="Yin Y."/>
            <person name="Li Y."/>
            <person name="Du Y."/>
            <person name="Liao Y."/>
            <person name="Lim Y."/>
            <person name="Narusaka Y."/>
            <person name="Wang Y."/>
            <person name="Wang Z."/>
            <person name="Li Z."/>
            <person name="Wang Z."/>
            <person name="Xiong Z."/>
            <person name="Zhang Z."/>
        </authorList>
    </citation>
    <scope>NUCLEOTIDE SEQUENCE [LARGE SCALE GENOMIC DNA]</scope>
    <source>
        <strain evidence="4">cv. Chiifu-401-42</strain>
    </source>
</reference>
<reference evidence="2" key="3">
    <citation type="submission" date="2018-11" db="EMBL/GenBank/DDBJ databases">
        <authorList>
            <consortium name="Genoscope - CEA"/>
            <person name="William W."/>
        </authorList>
    </citation>
    <scope>NUCLEOTIDE SEQUENCE</scope>
</reference>
<keyword evidence="4" id="KW-1185">Reference proteome</keyword>
<dbReference type="Proteomes" id="UP000011750">
    <property type="component" value="Unassembled WGS sequence"/>
</dbReference>